<keyword evidence="2" id="KW-0564">Palmitate</keyword>
<feature type="chain" id="PRO_5044956858" evidence="2">
    <location>
        <begin position="23"/>
        <end position="465"/>
    </location>
</feature>
<sequence length="465" mass="49919">MMKHRFSLLVLSAAVLSACSMAPHYERPEAPVPQTWKAAGGGDRAAADIGWREFFADEKLRRVVEQALANNRDLRVATANIEKARAQYGVQRAAQLPTIAATGAESASRTTAAMSTTGQERVSRSYTAGVGISSWELDLFGRIQSLKEQALAAYLSTEETQRATQISLVAEVANAWLTLAADRERLAFSRRTLDAQRENLKLVQRRFDVGTASGLVLAQARTTAESARVDAASYTALVEQDLNALNLLVGAPVSDDLLPASLGGAAVTSIAELPAGLPAETLLRRPDVRAAEQNLIAANANIGAMRAAFFPRISLTSSIGFASPSLENLFQGESRTWSFAPQISIPLFAGGANKANLDAAEASRTAQVATYEKTVQSAFRDVADTLATRATIAEQLDARVAYEKAASDALRLSQARYDRGVDDYLTVLDAQRTQYAAQQALIGTRLSEAVNRVTLYRQLGGGIKE</sequence>
<feature type="signal peptide" evidence="2">
    <location>
        <begin position="1"/>
        <end position="22"/>
    </location>
</feature>
<dbReference type="SUPFAM" id="SSF56954">
    <property type="entry name" value="Outer membrane efflux proteins (OEP)"/>
    <property type="match status" value="1"/>
</dbReference>
<dbReference type="EMBL" id="JBEWLZ010000005">
    <property type="protein sequence ID" value="MET1490214.1"/>
    <property type="molecule type" value="Genomic_DNA"/>
</dbReference>
<dbReference type="InterPro" id="IPR003423">
    <property type="entry name" value="OMP_efflux"/>
</dbReference>
<dbReference type="InterPro" id="IPR010131">
    <property type="entry name" value="MdtP/NodT-like"/>
</dbReference>
<dbReference type="Gene3D" id="2.20.200.10">
    <property type="entry name" value="Outer membrane efflux proteins (OEP)"/>
    <property type="match status" value="1"/>
</dbReference>
<dbReference type="PROSITE" id="PS51257">
    <property type="entry name" value="PROKAR_LIPOPROTEIN"/>
    <property type="match status" value="1"/>
</dbReference>
<keyword evidence="2" id="KW-0472">Membrane</keyword>
<dbReference type="NCBIfam" id="TIGR01845">
    <property type="entry name" value="outer_NodT"/>
    <property type="match status" value="1"/>
</dbReference>
<dbReference type="Gene3D" id="1.20.1600.10">
    <property type="entry name" value="Outer membrane efflux proteins (OEP)"/>
    <property type="match status" value="1"/>
</dbReference>
<dbReference type="PANTHER" id="PTHR30203">
    <property type="entry name" value="OUTER MEMBRANE CATION EFFLUX PROTEIN"/>
    <property type="match status" value="1"/>
</dbReference>
<keyword evidence="4" id="KW-1185">Reference proteome</keyword>
<keyword evidence="2" id="KW-0812">Transmembrane</keyword>
<evidence type="ECO:0000256" key="2">
    <source>
        <dbReference type="RuleBase" id="RU362097"/>
    </source>
</evidence>
<accession>A0ABV2CQM5</accession>
<proteinExistence type="inferred from homology"/>
<dbReference type="RefSeq" id="WP_345928364.1">
    <property type="nucleotide sequence ID" value="NZ_JBDIVF010000006.1"/>
</dbReference>
<comment type="subcellular location">
    <subcellularLocation>
        <location evidence="2">Cell membrane</location>
        <topology evidence="2">Lipid-anchor</topology>
    </subcellularLocation>
</comment>
<dbReference type="PANTHER" id="PTHR30203:SF32">
    <property type="entry name" value="CATION EFFLUX SYSTEM PROTEIN CUSC"/>
    <property type="match status" value="1"/>
</dbReference>
<keyword evidence="2" id="KW-1134">Transmembrane beta strand</keyword>
<protein>
    <submittedName>
        <fullName evidence="3">Efflux transporter outer membrane subunit</fullName>
    </submittedName>
</protein>
<evidence type="ECO:0000256" key="1">
    <source>
        <dbReference type="ARBA" id="ARBA00007613"/>
    </source>
</evidence>
<gene>
    <name evidence="3" type="ORF">ABVT11_10295</name>
</gene>
<name>A0ABV2CQM5_9RHOO</name>
<keyword evidence="2" id="KW-0732">Signal</keyword>
<organism evidence="3 4">
    <name type="scientific">Uliginosibacterium paludis</name>
    <dbReference type="NCBI Taxonomy" id="1615952"/>
    <lineage>
        <taxon>Bacteria</taxon>
        <taxon>Pseudomonadati</taxon>
        <taxon>Pseudomonadota</taxon>
        <taxon>Betaproteobacteria</taxon>
        <taxon>Rhodocyclales</taxon>
        <taxon>Zoogloeaceae</taxon>
        <taxon>Uliginosibacterium</taxon>
    </lineage>
</organism>
<dbReference type="Pfam" id="PF02321">
    <property type="entry name" value="OEP"/>
    <property type="match status" value="2"/>
</dbReference>
<dbReference type="Proteomes" id="UP001548590">
    <property type="component" value="Unassembled WGS sequence"/>
</dbReference>
<comment type="caution">
    <text evidence="3">The sequence shown here is derived from an EMBL/GenBank/DDBJ whole genome shotgun (WGS) entry which is preliminary data.</text>
</comment>
<reference evidence="3 4" key="1">
    <citation type="submission" date="2024-07" db="EMBL/GenBank/DDBJ databases">
        <title>Uliginosibacterium paludis KCTC:42655.</title>
        <authorList>
            <person name="Kim M.K."/>
        </authorList>
    </citation>
    <scope>NUCLEOTIDE SEQUENCE [LARGE SCALE GENOMIC DNA]</scope>
    <source>
        <strain evidence="3 4">KCTC 42655</strain>
    </source>
</reference>
<evidence type="ECO:0000313" key="4">
    <source>
        <dbReference type="Proteomes" id="UP001548590"/>
    </source>
</evidence>
<keyword evidence="2" id="KW-0449">Lipoprotein</keyword>
<evidence type="ECO:0000313" key="3">
    <source>
        <dbReference type="EMBL" id="MET1490214.1"/>
    </source>
</evidence>
<comment type="similarity">
    <text evidence="1 2">Belongs to the outer membrane factor (OMF) (TC 1.B.17) family.</text>
</comment>